<keyword evidence="1" id="KW-0547">Nucleotide-binding</keyword>
<keyword evidence="1" id="KW-0227">DNA damage</keyword>
<comment type="cofactor">
    <cofactor evidence="1">
        <name>Mg(2+)</name>
        <dbReference type="ChEBI" id="CHEBI:18420"/>
    </cofactor>
</comment>
<reference evidence="4" key="1">
    <citation type="submission" date="2025-08" db="UniProtKB">
        <authorList>
            <consortium name="RefSeq"/>
        </authorList>
    </citation>
    <scope>IDENTIFICATION</scope>
</reference>
<dbReference type="Gene3D" id="3.40.50.300">
    <property type="entry name" value="P-loop containing nucleotide triphosphate hydrolases"/>
    <property type="match status" value="1"/>
</dbReference>
<comment type="catalytic activity">
    <reaction evidence="1">
        <text>ATP + H2O = ADP + phosphate + H(+)</text>
        <dbReference type="Rhea" id="RHEA:13065"/>
        <dbReference type="ChEBI" id="CHEBI:15377"/>
        <dbReference type="ChEBI" id="CHEBI:15378"/>
        <dbReference type="ChEBI" id="CHEBI:30616"/>
        <dbReference type="ChEBI" id="CHEBI:43474"/>
        <dbReference type="ChEBI" id="CHEBI:456216"/>
        <dbReference type="EC" id="5.6.2.3"/>
    </reaction>
</comment>
<keyword evidence="1" id="KW-0234">DNA repair</keyword>
<keyword evidence="3" id="KW-1185">Reference proteome</keyword>
<dbReference type="SUPFAM" id="SSF52540">
    <property type="entry name" value="P-loop containing nucleoside triphosphate hydrolases"/>
    <property type="match status" value="2"/>
</dbReference>
<dbReference type="PANTHER" id="PTHR10492">
    <property type="match status" value="1"/>
</dbReference>
<gene>
    <name evidence="4" type="primary">LOC101862318</name>
</gene>
<name>A0ABM0JD99_APLCA</name>
<evidence type="ECO:0000313" key="4">
    <source>
        <dbReference type="RefSeq" id="XP_005091054.1"/>
    </source>
</evidence>
<comment type="similarity">
    <text evidence="1">Belongs to the helicase family.</text>
</comment>
<dbReference type="RefSeq" id="XP_005091054.1">
    <property type="nucleotide sequence ID" value="XM_005090997.1"/>
</dbReference>
<dbReference type="InterPro" id="IPR027417">
    <property type="entry name" value="P-loop_NTPase"/>
</dbReference>
<evidence type="ECO:0000259" key="2">
    <source>
        <dbReference type="Pfam" id="PF05970"/>
    </source>
</evidence>
<proteinExistence type="inferred from homology"/>
<evidence type="ECO:0000313" key="3">
    <source>
        <dbReference type="Proteomes" id="UP000694888"/>
    </source>
</evidence>
<protein>
    <recommendedName>
        <fullName evidence="1">ATP-dependent DNA helicase</fullName>
        <ecNumber evidence="1">5.6.2.3</ecNumber>
    </recommendedName>
</protein>
<dbReference type="InterPro" id="IPR010285">
    <property type="entry name" value="DNA_helicase_pif1-like_DEAD"/>
</dbReference>
<dbReference type="GeneID" id="101862318"/>
<dbReference type="Pfam" id="PF05970">
    <property type="entry name" value="PIF1"/>
    <property type="match status" value="1"/>
</dbReference>
<organism evidence="3 4">
    <name type="scientific">Aplysia californica</name>
    <name type="common">California sea hare</name>
    <dbReference type="NCBI Taxonomy" id="6500"/>
    <lineage>
        <taxon>Eukaryota</taxon>
        <taxon>Metazoa</taxon>
        <taxon>Spiralia</taxon>
        <taxon>Lophotrochozoa</taxon>
        <taxon>Mollusca</taxon>
        <taxon>Gastropoda</taxon>
        <taxon>Heterobranchia</taxon>
        <taxon>Euthyneura</taxon>
        <taxon>Tectipleura</taxon>
        <taxon>Aplysiida</taxon>
        <taxon>Aplysioidea</taxon>
        <taxon>Aplysiidae</taxon>
        <taxon>Aplysia</taxon>
    </lineage>
</organism>
<dbReference type="Proteomes" id="UP000694888">
    <property type="component" value="Unplaced"/>
</dbReference>
<evidence type="ECO:0000256" key="1">
    <source>
        <dbReference type="RuleBase" id="RU363044"/>
    </source>
</evidence>
<dbReference type="EC" id="5.6.2.3" evidence="1"/>
<feature type="domain" description="DNA helicase Pif1-like DEAD-box helicase" evidence="2">
    <location>
        <begin position="2"/>
        <end position="187"/>
    </location>
</feature>
<accession>A0ABM0JD99</accession>
<sequence length="301" mass="33802">MFALEGSGGTGKTHPINLILAVVRSFKKITLATALSGNAATLLSNGRTLHSRCKIPLCVNEQSMCSVSPRDASGTLLRQTELLIIDEVSMGHKHIFEATDRTHQDIWGNNSLFGLLTVLMSGDWRQILPVVRHGSRSQIVNATLKSSYLWEFVNVLRLTRNMGVLLTGETADFSYYLLDIGNGKHNVCKQSVEFAIKLPDDITVKSERELINCVFGNLQSNTNPDWLASRCIISPTNTEVDRINNLIMQSFLGEKKSTRAVIWWKKMNTNTPSNLSILYVRQGFDLRFLTVIETGRRNWFN</sequence>
<dbReference type="PANTHER" id="PTHR10492:SF57">
    <property type="entry name" value="ATP-DEPENDENT DNA HELICASE"/>
    <property type="match status" value="1"/>
</dbReference>
<keyword evidence="1" id="KW-0378">Hydrolase</keyword>
<keyword evidence="1" id="KW-0233">DNA recombination</keyword>
<keyword evidence="1" id="KW-0067">ATP-binding</keyword>
<keyword evidence="1" id="KW-0347">Helicase</keyword>